<gene>
    <name evidence="1" type="ORF">HaLaN_18538</name>
</gene>
<keyword evidence="1" id="KW-0547">Nucleotide-binding</keyword>
<dbReference type="Proteomes" id="UP000485058">
    <property type="component" value="Unassembled WGS sequence"/>
</dbReference>
<name>A0A699ZGC5_HAELA</name>
<evidence type="ECO:0000313" key="2">
    <source>
        <dbReference type="Proteomes" id="UP000485058"/>
    </source>
</evidence>
<protein>
    <submittedName>
        <fullName evidence="1">Glutathione synthetase ATP-binding domain-like protein</fullName>
    </submittedName>
</protein>
<keyword evidence="2" id="KW-1185">Reference proteome</keyword>
<sequence length="89" mass="9794">MLYALLAWCCDQGDALLDLVALVLRNALVAVDEPELRQAEEQWAWVRTQPAARWGPDWSLAALAALQRTQLSLAAHMDSLHSLVRGGEG</sequence>
<accession>A0A699ZGC5</accession>
<proteinExistence type="predicted"/>
<dbReference type="AlphaFoldDB" id="A0A699ZGC5"/>
<dbReference type="EMBL" id="BLLF01001794">
    <property type="protein sequence ID" value="GFH21271.1"/>
    <property type="molecule type" value="Genomic_DNA"/>
</dbReference>
<dbReference type="GO" id="GO:0005524">
    <property type="term" value="F:ATP binding"/>
    <property type="evidence" value="ECO:0007669"/>
    <property type="project" value="UniProtKB-KW"/>
</dbReference>
<reference evidence="1 2" key="1">
    <citation type="submission" date="2020-02" db="EMBL/GenBank/DDBJ databases">
        <title>Draft genome sequence of Haematococcus lacustris strain NIES-144.</title>
        <authorList>
            <person name="Morimoto D."/>
            <person name="Nakagawa S."/>
            <person name="Yoshida T."/>
            <person name="Sawayama S."/>
        </authorList>
    </citation>
    <scope>NUCLEOTIDE SEQUENCE [LARGE SCALE GENOMIC DNA]</scope>
    <source>
        <strain evidence="1 2">NIES-144</strain>
    </source>
</reference>
<keyword evidence="1" id="KW-0067">ATP-binding</keyword>
<comment type="caution">
    <text evidence="1">The sequence shown here is derived from an EMBL/GenBank/DDBJ whole genome shotgun (WGS) entry which is preliminary data.</text>
</comment>
<evidence type="ECO:0000313" key="1">
    <source>
        <dbReference type="EMBL" id="GFH21271.1"/>
    </source>
</evidence>
<organism evidence="1 2">
    <name type="scientific">Haematococcus lacustris</name>
    <name type="common">Green alga</name>
    <name type="synonym">Haematococcus pluvialis</name>
    <dbReference type="NCBI Taxonomy" id="44745"/>
    <lineage>
        <taxon>Eukaryota</taxon>
        <taxon>Viridiplantae</taxon>
        <taxon>Chlorophyta</taxon>
        <taxon>core chlorophytes</taxon>
        <taxon>Chlorophyceae</taxon>
        <taxon>CS clade</taxon>
        <taxon>Chlamydomonadales</taxon>
        <taxon>Haematococcaceae</taxon>
        <taxon>Haematococcus</taxon>
    </lineage>
</organism>